<evidence type="ECO:0000313" key="7">
    <source>
        <dbReference type="Proteomes" id="UP000294980"/>
    </source>
</evidence>
<dbReference type="Gene3D" id="3.40.50.300">
    <property type="entry name" value="P-loop containing nucleotide triphosphate hydrolases"/>
    <property type="match status" value="1"/>
</dbReference>
<evidence type="ECO:0000256" key="2">
    <source>
        <dbReference type="ARBA" id="ARBA00022741"/>
    </source>
</evidence>
<sequence length="478" mass="53055">MDSSPALNAGMFEALPSQTKTYVLDTNVLLHDPTALSGFSEHHVVIPMTVLEELDHIKDRHDKTVSREARIAIQLIDKVVDAATPQEIQAGVELPGSTLEGRLGTLAIYPDQLISDDSQVPYLDATQDQANDNRIINVAIRLQAENPDSFVCLVTKDINMRIKAKGSGLMHVEDYRRDRVLDDIDLLARGYQRIEGDFWSTVSEVDTVREGEQTLHRVPRAALPEAYPNLFVHDDNAFFAFVVRLDASHIYLRCDSRDNLMKRRFWGLSPRNLEQAMAMSLLGDDSVDMTVMTGPAGSGKTLLALAYGLHAILEEGRFGKLIVARSTPPIAEDIGFLPGTEEEKMAPWLAAFDDNLEILHGADESCIGSIDYVKERANIQFKSLNFMRGRSFNNAYIIIDEAQGLTQFQLKSVISRVGEGSRIVVLGNLAQIDNKYISPLTSGLTYLVEKSKSYQHAGIMHIGGIVRSRLAAFAEEQL</sequence>
<dbReference type="CDD" id="cd09883">
    <property type="entry name" value="PIN_VapC_PhoHL-ATPase"/>
    <property type="match status" value="1"/>
</dbReference>
<keyword evidence="3" id="KW-0067">ATP-binding</keyword>
<dbReference type="SUPFAM" id="SSF88723">
    <property type="entry name" value="PIN domain-like"/>
    <property type="match status" value="1"/>
</dbReference>
<dbReference type="SMART" id="SM00670">
    <property type="entry name" value="PINc"/>
    <property type="match status" value="1"/>
</dbReference>
<evidence type="ECO:0000313" key="6">
    <source>
        <dbReference type="EMBL" id="TCO74676.1"/>
    </source>
</evidence>
<evidence type="ECO:0000256" key="1">
    <source>
        <dbReference type="ARBA" id="ARBA00010393"/>
    </source>
</evidence>
<dbReference type="RefSeq" id="WP_117318701.1">
    <property type="nucleotide sequence ID" value="NZ_QQSW01000015.1"/>
</dbReference>
<dbReference type="InterPro" id="IPR029060">
    <property type="entry name" value="PIN-like_dom_sf"/>
</dbReference>
<dbReference type="PANTHER" id="PTHR30473:SF2">
    <property type="entry name" value="PIN DOMAIN-CONTAINING PROTEIN"/>
    <property type="match status" value="1"/>
</dbReference>
<dbReference type="Gene3D" id="3.40.50.1010">
    <property type="entry name" value="5'-nuclease"/>
    <property type="match status" value="1"/>
</dbReference>
<dbReference type="InterPro" id="IPR003714">
    <property type="entry name" value="PhoH"/>
</dbReference>
<dbReference type="GO" id="GO:0005524">
    <property type="term" value="F:ATP binding"/>
    <property type="evidence" value="ECO:0007669"/>
    <property type="project" value="UniProtKB-KW"/>
</dbReference>
<dbReference type="SUPFAM" id="SSF52540">
    <property type="entry name" value="P-loop containing nucleoside triphosphate hydrolases"/>
    <property type="match status" value="1"/>
</dbReference>
<dbReference type="EMBL" id="SLWX01000012">
    <property type="protein sequence ID" value="TCO74676.1"/>
    <property type="molecule type" value="Genomic_DNA"/>
</dbReference>
<dbReference type="InterPro" id="IPR027417">
    <property type="entry name" value="P-loop_NTPase"/>
</dbReference>
<dbReference type="PANTHER" id="PTHR30473">
    <property type="entry name" value="PROTEIN PHOH"/>
    <property type="match status" value="1"/>
</dbReference>
<dbReference type="Pfam" id="PF02562">
    <property type="entry name" value="PhoH"/>
    <property type="match status" value="1"/>
</dbReference>
<dbReference type="Pfam" id="PF13638">
    <property type="entry name" value="PIN_4"/>
    <property type="match status" value="1"/>
</dbReference>
<keyword evidence="7" id="KW-1185">Reference proteome</keyword>
<reference evidence="6 7" key="1">
    <citation type="submission" date="2019-03" db="EMBL/GenBank/DDBJ databases">
        <title>Genomic Encyclopedia of Type Strains, Phase IV (KMG-IV): sequencing the most valuable type-strain genomes for metagenomic binning, comparative biology and taxonomic classification.</title>
        <authorList>
            <person name="Goeker M."/>
        </authorList>
    </citation>
    <scope>NUCLEOTIDE SEQUENCE [LARGE SCALE GENOMIC DNA]</scope>
    <source>
        <strain evidence="6 7">DSM 23344</strain>
    </source>
</reference>
<keyword evidence="2" id="KW-0547">Nucleotide-binding</keyword>
<protein>
    <submittedName>
        <fullName evidence="6">PhoH-like ATPase</fullName>
    </submittedName>
</protein>
<gene>
    <name evidence="6" type="ORF">EV688_11235</name>
</gene>
<proteinExistence type="inferred from homology"/>
<dbReference type="InterPro" id="IPR051451">
    <property type="entry name" value="PhoH2-like"/>
</dbReference>
<dbReference type="InterPro" id="IPR002716">
    <property type="entry name" value="PIN_dom"/>
</dbReference>
<accession>A0A4R2KU73</accession>
<evidence type="ECO:0000256" key="3">
    <source>
        <dbReference type="ARBA" id="ARBA00022840"/>
    </source>
</evidence>
<comment type="caution">
    <text evidence="6">The sequence shown here is derived from an EMBL/GenBank/DDBJ whole genome shotgun (WGS) entry which is preliminary data.</text>
</comment>
<dbReference type="Proteomes" id="UP000294980">
    <property type="component" value="Unassembled WGS sequence"/>
</dbReference>
<organism evidence="6 7">
    <name type="scientific">Chromatocurvus halotolerans</name>
    <dbReference type="NCBI Taxonomy" id="1132028"/>
    <lineage>
        <taxon>Bacteria</taxon>
        <taxon>Pseudomonadati</taxon>
        <taxon>Pseudomonadota</taxon>
        <taxon>Gammaproteobacteria</taxon>
        <taxon>Cellvibrionales</taxon>
        <taxon>Halieaceae</taxon>
        <taxon>Chromatocurvus</taxon>
    </lineage>
</organism>
<evidence type="ECO:0000259" key="5">
    <source>
        <dbReference type="SMART" id="SM00670"/>
    </source>
</evidence>
<dbReference type="GO" id="GO:0005829">
    <property type="term" value="C:cytosol"/>
    <property type="evidence" value="ECO:0007669"/>
    <property type="project" value="TreeGrafter"/>
</dbReference>
<name>A0A4R2KU73_9GAMM</name>
<comment type="similarity">
    <text evidence="1">Belongs to the PhoH family.</text>
</comment>
<comment type="similarity">
    <text evidence="4">In the N-terminal section; belongs to the PINc/VapC protein family.</text>
</comment>
<feature type="domain" description="PIN" evidence="5">
    <location>
        <begin position="20"/>
        <end position="162"/>
    </location>
</feature>
<evidence type="ECO:0000256" key="4">
    <source>
        <dbReference type="ARBA" id="ARBA00046345"/>
    </source>
</evidence>
<dbReference type="OrthoDB" id="9766527at2"/>
<dbReference type="AlphaFoldDB" id="A0A4R2KU73"/>